<dbReference type="PRINTS" id="PR00625">
    <property type="entry name" value="JDOMAIN"/>
</dbReference>
<evidence type="ECO:0000313" key="7">
    <source>
        <dbReference type="Proteomes" id="UP000254230"/>
    </source>
</evidence>
<protein>
    <submittedName>
        <fullName evidence="5">Chaperone protein DnaJ</fullName>
    </submittedName>
</protein>
<name>A0A378KXY4_9GAMM</name>
<dbReference type="AlphaFoldDB" id="A0A378KXY4"/>
<evidence type="ECO:0000313" key="5">
    <source>
        <dbReference type="EMBL" id="STY19029.1"/>
    </source>
</evidence>
<evidence type="ECO:0000313" key="6">
    <source>
        <dbReference type="Proteomes" id="UP000054639"/>
    </source>
</evidence>
<dbReference type="SMART" id="SM00271">
    <property type="entry name" value="DnaJ"/>
    <property type="match status" value="1"/>
</dbReference>
<dbReference type="EMBL" id="UGOW01000001">
    <property type="protein sequence ID" value="STY19029.1"/>
    <property type="molecule type" value="Genomic_DNA"/>
</dbReference>
<feature type="region of interest" description="Disordered" evidence="2">
    <location>
        <begin position="94"/>
        <end position="114"/>
    </location>
</feature>
<evidence type="ECO:0000256" key="1">
    <source>
        <dbReference type="ARBA" id="ARBA00023186"/>
    </source>
</evidence>
<reference evidence="4 6" key="1">
    <citation type="submission" date="2015-11" db="EMBL/GenBank/DDBJ databases">
        <title>Genomic analysis of 38 Legionella species identifies large and diverse effector repertoires.</title>
        <authorList>
            <person name="Burstein D."/>
            <person name="Amaro F."/>
            <person name="Zusman T."/>
            <person name="Lifshitz Z."/>
            <person name="Cohen O."/>
            <person name="Gilbert J.A."/>
            <person name="Pupko T."/>
            <person name="Shuman H.A."/>
            <person name="Segal G."/>
        </authorList>
    </citation>
    <scope>NUCLEOTIDE SEQUENCE [LARGE SCALE GENOMIC DNA]</scope>
    <source>
        <strain evidence="4 6">ATCC 49507</strain>
    </source>
</reference>
<gene>
    <name evidence="4" type="primary">dnaJ_1</name>
    <name evidence="4" type="ORF">Lqua_2305</name>
    <name evidence="5" type="ORF">NCTC12376_02855</name>
</gene>
<dbReference type="CDD" id="cd06257">
    <property type="entry name" value="DnaJ"/>
    <property type="match status" value="1"/>
</dbReference>
<keyword evidence="1" id="KW-0143">Chaperone</keyword>
<dbReference type="EMBL" id="LNYR01000034">
    <property type="protein sequence ID" value="KTD46202.1"/>
    <property type="molecule type" value="Genomic_DNA"/>
</dbReference>
<feature type="domain" description="J" evidence="3">
    <location>
        <begin position="3"/>
        <end position="68"/>
    </location>
</feature>
<accession>A0A378KXY4</accession>
<evidence type="ECO:0000313" key="4">
    <source>
        <dbReference type="EMBL" id="KTD46202.1"/>
    </source>
</evidence>
<evidence type="ECO:0000259" key="3">
    <source>
        <dbReference type="PROSITE" id="PS50076"/>
    </source>
</evidence>
<dbReference type="RefSeq" id="WP_058474458.1">
    <property type="nucleotide sequence ID" value="NZ_CAAAIL010000016.1"/>
</dbReference>
<dbReference type="STRING" id="45072.Lqua_2305"/>
<dbReference type="Pfam" id="PF00226">
    <property type="entry name" value="DnaJ"/>
    <property type="match status" value="1"/>
</dbReference>
<dbReference type="PROSITE" id="PS50076">
    <property type="entry name" value="DNAJ_2"/>
    <property type="match status" value="1"/>
</dbReference>
<dbReference type="Proteomes" id="UP000254230">
    <property type="component" value="Unassembled WGS sequence"/>
</dbReference>
<sequence>MPTLYEVLGVEPSSTFQELKKAYYRKAIILHPDKNKDEDTTERFKALQNAWAHIDSPDKAQKYYDAYERYPSDKKPDFNEDIVKENFADFDWNDRSSSYSSSPGPSFSAPRRDTPVFEEPTEGLRVYRDDVADLFIPVPLPKQFVDTLSPETFQNPALFSRVADLLNEHFMNSGAQVGVSEKEALDIINQHSQRSAHIIVRVHVHFRDMMDDRISEKNMNDYRLNAKRGKYLYVFKGTQFVEDSIFSIKPVTIGDYTDTLRDQDSIWSIMLHWPELYVHPLSDAKDIFTIPLTSQAGLITRQNRLELDGAKVVDLIAAQDDKVRLVSSVHETSDSGTQLKQGTTEEIILEQSSILEQFNEESVKEQSELVPVEQPLESIYKELQIESQVHSVSEARINEVEEELNHQRHVKQTPLIQSEHEDLKILQGNEDASAIATIDSLIKISKEYLYHLNQSHDKSRLLHLKKSAICDLILCLKDNEKLPKERLVAFHNTLEGTKETIKEHRDPLWQRFMRDSIRFLSLVFSGVGFFRMATGQSPQFFKPSHGEEFIEDVSKKMSNTFFTN</sequence>
<reference evidence="5 7" key="2">
    <citation type="submission" date="2018-06" db="EMBL/GenBank/DDBJ databases">
        <authorList>
            <consortium name="Pathogen Informatics"/>
            <person name="Doyle S."/>
        </authorList>
    </citation>
    <scope>NUCLEOTIDE SEQUENCE [LARGE SCALE GENOMIC DNA]</scope>
    <source>
        <strain evidence="5 7">NCTC12376</strain>
    </source>
</reference>
<dbReference type="InterPro" id="IPR036869">
    <property type="entry name" value="J_dom_sf"/>
</dbReference>
<proteinExistence type="predicted"/>
<evidence type="ECO:0000256" key="2">
    <source>
        <dbReference type="SAM" id="MobiDB-lite"/>
    </source>
</evidence>
<feature type="compositionally biased region" description="Low complexity" evidence="2">
    <location>
        <begin position="95"/>
        <end position="109"/>
    </location>
</feature>
<dbReference type="Proteomes" id="UP000054639">
    <property type="component" value="Unassembled WGS sequence"/>
</dbReference>
<dbReference type="InterPro" id="IPR050817">
    <property type="entry name" value="DjlA_DnaK_co-chaperone"/>
</dbReference>
<dbReference type="PANTHER" id="PTHR24074">
    <property type="entry name" value="CO-CHAPERONE PROTEIN DJLA"/>
    <property type="match status" value="1"/>
</dbReference>
<dbReference type="SUPFAM" id="SSF46565">
    <property type="entry name" value="Chaperone J-domain"/>
    <property type="match status" value="1"/>
</dbReference>
<keyword evidence="6" id="KW-1185">Reference proteome</keyword>
<dbReference type="Gene3D" id="1.10.287.110">
    <property type="entry name" value="DnaJ domain"/>
    <property type="match status" value="1"/>
</dbReference>
<dbReference type="InterPro" id="IPR001623">
    <property type="entry name" value="DnaJ_domain"/>
</dbReference>
<organism evidence="5 7">
    <name type="scientific">Legionella quateirensis</name>
    <dbReference type="NCBI Taxonomy" id="45072"/>
    <lineage>
        <taxon>Bacteria</taxon>
        <taxon>Pseudomonadati</taxon>
        <taxon>Pseudomonadota</taxon>
        <taxon>Gammaproteobacteria</taxon>
        <taxon>Legionellales</taxon>
        <taxon>Legionellaceae</taxon>
        <taxon>Legionella</taxon>
    </lineage>
</organism>